<dbReference type="eggNOG" id="ENOG50340A7">
    <property type="taxonomic scope" value="Bacteria"/>
</dbReference>
<keyword evidence="2" id="KW-1185">Reference proteome</keyword>
<dbReference type="AlphaFoldDB" id="A0A085BJQ8"/>
<evidence type="ECO:0000313" key="2">
    <source>
        <dbReference type="Proteomes" id="UP000028623"/>
    </source>
</evidence>
<name>A0A085BJQ8_9FLAO</name>
<sequence>MPDLKDLISCKTTAFQNGAKIYWEFDCNSSWITFENGGLKKKIFELDKTEMEFSGQLGYKSWTELENSFLIENSVVSGCCQPDEYILYNKNSGDQISDLGTLVYLEKTGKQPFVLTFKRNEDLLFTDLNNHRSYVVKIPKNKIDKTMKNSDELYAENLFGNVQMKNGLLSMELRYKVSKKGAWKKEIITLDVNKTENNHRQPTPQ</sequence>
<protein>
    <submittedName>
        <fullName evidence="1">Uncharacterized protein</fullName>
    </submittedName>
</protein>
<organism evidence="1 2">
    <name type="scientific">Epilithonimonas lactis</name>
    <dbReference type="NCBI Taxonomy" id="421072"/>
    <lineage>
        <taxon>Bacteria</taxon>
        <taxon>Pseudomonadati</taxon>
        <taxon>Bacteroidota</taxon>
        <taxon>Flavobacteriia</taxon>
        <taxon>Flavobacteriales</taxon>
        <taxon>Weeksellaceae</taxon>
        <taxon>Chryseobacterium group</taxon>
        <taxon>Epilithonimonas</taxon>
    </lineage>
</organism>
<evidence type="ECO:0000313" key="1">
    <source>
        <dbReference type="EMBL" id="KFC22703.1"/>
    </source>
</evidence>
<dbReference type="STRING" id="421072.SAMN04488097_3221"/>
<gene>
    <name evidence="1" type="ORF">IO89_06525</name>
</gene>
<proteinExistence type="predicted"/>
<dbReference type="Proteomes" id="UP000028623">
    <property type="component" value="Unassembled WGS sequence"/>
</dbReference>
<dbReference type="EMBL" id="JPLY01000002">
    <property type="protein sequence ID" value="KFC22703.1"/>
    <property type="molecule type" value="Genomic_DNA"/>
</dbReference>
<comment type="caution">
    <text evidence="1">The sequence shown here is derived from an EMBL/GenBank/DDBJ whole genome shotgun (WGS) entry which is preliminary data.</text>
</comment>
<accession>A0A085BJQ8</accession>
<reference evidence="1 2" key="1">
    <citation type="submission" date="2014-07" db="EMBL/GenBank/DDBJ databases">
        <title>Epilithonimonas lactis LMG 22401 Genome.</title>
        <authorList>
            <person name="Pipes S.E."/>
            <person name="Stropko S.J."/>
        </authorList>
    </citation>
    <scope>NUCLEOTIDE SEQUENCE [LARGE SCALE GENOMIC DNA]</scope>
    <source>
        <strain evidence="1 2">LMG 24401</strain>
    </source>
</reference>